<protein>
    <submittedName>
        <fullName evidence="1">Uncharacterized protein</fullName>
    </submittedName>
</protein>
<dbReference type="EMBL" id="QGNW01000283">
    <property type="protein sequence ID" value="RVW79302.1"/>
    <property type="molecule type" value="Genomic_DNA"/>
</dbReference>
<reference evidence="1 2" key="1">
    <citation type="journal article" date="2018" name="PLoS Genet.">
        <title>Population sequencing reveals clonal diversity and ancestral inbreeding in the grapevine cultivar Chardonnay.</title>
        <authorList>
            <person name="Roach M.J."/>
            <person name="Johnson D.L."/>
            <person name="Bohlmann J."/>
            <person name="van Vuuren H.J."/>
            <person name="Jones S.J."/>
            <person name="Pretorius I.S."/>
            <person name="Schmidt S.A."/>
            <person name="Borneman A.R."/>
        </authorList>
    </citation>
    <scope>NUCLEOTIDE SEQUENCE [LARGE SCALE GENOMIC DNA]</scope>
    <source>
        <strain evidence="2">cv. Chardonnay</strain>
        <tissue evidence="1">Leaf</tissue>
    </source>
</reference>
<gene>
    <name evidence="1" type="ORF">CK203_054822</name>
</gene>
<evidence type="ECO:0000313" key="2">
    <source>
        <dbReference type="Proteomes" id="UP000288805"/>
    </source>
</evidence>
<accession>A0A438H4D4</accession>
<organism evidence="1 2">
    <name type="scientific">Vitis vinifera</name>
    <name type="common">Grape</name>
    <dbReference type="NCBI Taxonomy" id="29760"/>
    <lineage>
        <taxon>Eukaryota</taxon>
        <taxon>Viridiplantae</taxon>
        <taxon>Streptophyta</taxon>
        <taxon>Embryophyta</taxon>
        <taxon>Tracheophyta</taxon>
        <taxon>Spermatophyta</taxon>
        <taxon>Magnoliopsida</taxon>
        <taxon>eudicotyledons</taxon>
        <taxon>Gunneridae</taxon>
        <taxon>Pentapetalae</taxon>
        <taxon>rosids</taxon>
        <taxon>Vitales</taxon>
        <taxon>Vitaceae</taxon>
        <taxon>Viteae</taxon>
        <taxon>Vitis</taxon>
    </lineage>
</organism>
<comment type="caution">
    <text evidence="1">The sequence shown here is derived from an EMBL/GenBank/DDBJ whole genome shotgun (WGS) entry which is preliminary data.</text>
</comment>
<sequence length="151" mass="17551">MSKKRVLMLNECYLKKFILIVSTKTREIHFYKELLSQQSLLDLLLTPRVLDIVVDLVLLVLPLPIMMVQEDKGPMMAVTLKMMKEMLDNNNKVDNHGHLLVKMISHIVLNMKTTTLEESVQVLEPLESHIEEDNEGWCYTTRTQCRLVLSQ</sequence>
<dbReference type="AlphaFoldDB" id="A0A438H4D4"/>
<proteinExistence type="predicted"/>
<name>A0A438H4D4_VITVI</name>
<evidence type="ECO:0000313" key="1">
    <source>
        <dbReference type="EMBL" id="RVW79302.1"/>
    </source>
</evidence>
<dbReference type="Proteomes" id="UP000288805">
    <property type="component" value="Unassembled WGS sequence"/>
</dbReference>